<evidence type="ECO:0000256" key="2">
    <source>
        <dbReference type="ARBA" id="ARBA00022559"/>
    </source>
</evidence>
<evidence type="ECO:0000256" key="3">
    <source>
        <dbReference type="ARBA" id="ARBA00023002"/>
    </source>
</evidence>
<dbReference type="PANTHER" id="PTHR11592">
    <property type="entry name" value="GLUTATHIONE PEROXIDASE"/>
    <property type="match status" value="1"/>
</dbReference>
<dbReference type="AlphaFoldDB" id="B8CAE4"/>
<sequence length="106" mass="11778">LYSLSAKDANGKLLSMESFEGYVTVIVNAARVCDYSEVFYGTLEHMHSVYPYALEILAFPFNHPNVTIDKCEDAIKSAEKSGGTKVHIMEAIDINGDSTHPVFKYL</sequence>
<dbReference type="Proteomes" id="UP000001449">
    <property type="component" value="Chromosome 12"/>
</dbReference>
<dbReference type="SUPFAM" id="SSF52833">
    <property type="entry name" value="Thioredoxin-like"/>
    <property type="match status" value="1"/>
</dbReference>
<dbReference type="STRING" id="35128.B8CAE4"/>
<gene>
    <name evidence="4" type="ORF">THAPSDRAFT_263906</name>
</gene>
<proteinExistence type="inferred from homology"/>
<keyword evidence="3" id="KW-0560">Oxidoreductase</keyword>
<reference evidence="4 5" key="1">
    <citation type="journal article" date="2004" name="Science">
        <title>The genome of the diatom Thalassiosira pseudonana: ecology, evolution, and metabolism.</title>
        <authorList>
            <person name="Armbrust E.V."/>
            <person name="Berges J.A."/>
            <person name="Bowler C."/>
            <person name="Green B.R."/>
            <person name="Martinez D."/>
            <person name="Putnam N.H."/>
            <person name="Zhou S."/>
            <person name="Allen A.E."/>
            <person name="Apt K.E."/>
            <person name="Bechner M."/>
            <person name="Brzezinski M.A."/>
            <person name="Chaal B.K."/>
            <person name="Chiovitti A."/>
            <person name="Davis A.K."/>
            <person name="Demarest M.S."/>
            <person name="Detter J.C."/>
            <person name="Glavina T."/>
            <person name="Goodstein D."/>
            <person name="Hadi M.Z."/>
            <person name="Hellsten U."/>
            <person name="Hildebrand M."/>
            <person name="Jenkins B.D."/>
            <person name="Jurka J."/>
            <person name="Kapitonov V.V."/>
            <person name="Kroger N."/>
            <person name="Lau W.W."/>
            <person name="Lane T.W."/>
            <person name="Larimer F.W."/>
            <person name="Lippmeier J.C."/>
            <person name="Lucas S."/>
            <person name="Medina M."/>
            <person name="Montsant A."/>
            <person name="Obornik M."/>
            <person name="Parker M.S."/>
            <person name="Palenik B."/>
            <person name="Pazour G.J."/>
            <person name="Richardson P.M."/>
            <person name="Rynearson T.A."/>
            <person name="Saito M.A."/>
            <person name="Schwartz D.C."/>
            <person name="Thamatrakoln K."/>
            <person name="Valentin K."/>
            <person name="Vardi A."/>
            <person name="Wilkerson F.P."/>
            <person name="Rokhsar D.S."/>
        </authorList>
    </citation>
    <scope>NUCLEOTIDE SEQUENCE [LARGE SCALE GENOMIC DNA]</scope>
    <source>
        <strain evidence="4 5">CCMP1335</strain>
    </source>
</reference>
<dbReference type="InterPro" id="IPR000889">
    <property type="entry name" value="Glutathione_peroxidase"/>
</dbReference>
<keyword evidence="2" id="KW-0575">Peroxidase</keyword>
<dbReference type="EMBL" id="CM000647">
    <property type="protein sequence ID" value="EED89665.1"/>
    <property type="molecule type" value="Genomic_DNA"/>
</dbReference>
<reference evidence="4 5" key="2">
    <citation type="journal article" date="2008" name="Nature">
        <title>The Phaeodactylum genome reveals the evolutionary history of diatom genomes.</title>
        <authorList>
            <person name="Bowler C."/>
            <person name="Allen A.E."/>
            <person name="Badger J.H."/>
            <person name="Grimwood J."/>
            <person name="Jabbari K."/>
            <person name="Kuo A."/>
            <person name="Maheswari U."/>
            <person name="Martens C."/>
            <person name="Maumus F."/>
            <person name="Otillar R.P."/>
            <person name="Rayko E."/>
            <person name="Salamov A."/>
            <person name="Vandepoele K."/>
            <person name="Beszteri B."/>
            <person name="Gruber A."/>
            <person name="Heijde M."/>
            <person name="Katinka M."/>
            <person name="Mock T."/>
            <person name="Valentin K."/>
            <person name="Verret F."/>
            <person name="Berges J.A."/>
            <person name="Brownlee C."/>
            <person name="Cadoret J.P."/>
            <person name="Chiovitti A."/>
            <person name="Choi C.J."/>
            <person name="Coesel S."/>
            <person name="De Martino A."/>
            <person name="Detter J.C."/>
            <person name="Durkin C."/>
            <person name="Falciatore A."/>
            <person name="Fournet J."/>
            <person name="Haruta M."/>
            <person name="Huysman M.J."/>
            <person name="Jenkins B.D."/>
            <person name="Jiroutova K."/>
            <person name="Jorgensen R.E."/>
            <person name="Joubert Y."/>
            <person name="Kaplan A."/>
            <person name="Kroger N."/>
            <person name="Kroth P.G."/>
            <person name="La Roche J."/>
            <person name="Lindquist E."/>
            <person name="Lommer M."/>
            <person name="Martin-Jezequel V."/>
            <person name="Lopez P.J."/>
            <person name="Lucas S."/>
            <person name="Mangogna M."/>
            <person name="McGinnis K."/>
            <person name="Medlin L.K."/>
            <person name="Montsant A."/>
            <person name="Oudot-Le Secq M.P."/>
            <person name="Napoli C."/>
            <person name="Obornik M."/>
            <person name="Parker M.S."/>
            <person name="Petit J.L."/>
            <person name="Porcel B.M."/>
            <person name="Poulsen N."/>
            <person name="Robison M."/>
            <person name="Rychlewski L."/>
            <person name="Rynearson T.A."/>
            <person name="Schmutz J."/>
            <person name="Shapiro H."/>
            <person name="Siaut M."/>
            <person name="Stanley M."/>
            <person name="Sussman M.R."/>
            <person name="Taylor A.R."/>
            <person name="Vardi A."/>
            <person name="von Dassow P."/>
            <person name="Vyverman W."/>
            <person name="Willis A."/>
            <person name="Wyrwicz L.S."/>
            <person name="Rokhsar D.S."/>
            <person name="Weissenbach J."/>
            <person name="Armbrust E.V."/>
            <person name="Green B.R."/>
            <person name="Van de Peer Y."/>
            <person name="Grigoriev I.V."/>
        </authorList>
    </citation>
    <scope>NUCLEOTIDE SEQUENCE [LARGE SCALE GENOMIC DNA]</scope>
    <source>
        <strain evidence="4 5">CCMP1335</strain>
    </source>
</reference>
<dbReference type="KEGG" id="tps:THAPSDRAFT_263906"/>
<keyword evidence="5" id="KW-1185">Reference proteome</keyword>
<evidence type="ECO:0000313" key="4">
    <source>
        <dbReference type="EMBL" id="EED89665.1"/>
    </source>
</evidence>
<accession>B8CAE4</accession>
<dbReference type="HOGENOM" id="CLU_029507_6_0_1"/>
<dbReference type="PaxDb" id="35128-Thaps263906"/>
<dbReference type="GeneID" id="7447558"/>
<dbReference type="PROSITE" id="PS51355">
    <property type="entry name" value="GLUTATHIONE_PEROXID_3"/>
    <property type="match status" value="1"/>
</dbReference>
<name>B8CAE4_THAPS</name>
<evidence type="ECO:0008006" key="6">
    <source>
        <dbReference type="Google" id="ProtNLM"/>
    </source>
</evidence>
<comment type="similarity">
    <text evidence="1">Belongs to the glutathione peroxidase family.</text>
</comment>
<dbReference type="InParanoid" id="B8CAE4"/>
<dbReference type="Pfam" id="PF00255">
    <property type="entry name" value="GSHPx"/>
    <property type="match status" value="1"/>
</dbReference>
<dbReference type="GO" id="GO:0004601">
    <property type="term" value="F:peroxidase activity"/>
    <property type="evidence" value="ECO:0007669"/>
    <property type="project" value="UniProtKB-KW"/>
</dbReference>
<feature type="non-terminal residue" evidence="4">
    <location>
        <position position="1"/>
    </location>
</feature>
<feature type="non-terminal residue" evidence="4">
    <location>
        <position position="106"/>
    </location>
</feature>
<dbReference type="RefSeq" id="XP_002293204.1">
    <property type="nucleotide sequence ID" value="XM_002293168.1"/>
</dbReference>
<dbReference type="PANTHER" id="PTHR11592:SF78">
    <property type="entry name" value="GLUTATHIONE PEROXIDASE"/>
    <property type="match status" value="1"/>
</dbReference>
<dbReference type="eggNOG" id="KOG1651">
    <property type="taxonomic scope" value="Eukaryota"/>
</dbReference>
<dbReference type="Gene3D" id="3.40.30.10">
    <property type="entry name" value="Glutaredoxin"/>
    <property type="match status" value="1"/>
</dbReference>
<evidence type="ECO:0000313" key="5">
    <source>
        <dbReference type="Proteomes" id="UP000001449"/>
    </source>
</evidence>
<protein>
    <recommendedName>
        <fullName evidence="6">Glutathione peroxidase</fullName>
    </recommendedName>
</protein>
<dbReference type="InterPro" id="IPR036249">
    <property type="entry name" value="Thioredoxin-like_sf"/>
</dbReference>
<organism evidence="4 5">
    <name type="scientific">Thalassiosira pseudonana</name>
    <name type="common">Marine diatom</name>
    <name type="synonym">Cyclotella nana</name>
    <dbReference type="NCBI Taxonomy" id="35128"/>
    <lineage>
        <taxon>Eukaryota</taxon>
        <taxon>Sar</taxon>
        <taxon>Stramenopiles</taxon>
        <taxon>Ochrophyta</taxon>
        <taxon>Bacillariophyta</taxon>
        <taxon>Coscinodiscophyceae</taxon>
        <taxon>Thalassiosirophycidae</taxon>
        <taxon>Thalassiosirales</taxon>
        <taxon>Thalassiosiraceae</taxon>
        <taxon>Thalassiosira</taxon>
    </lineage>
</organism>
<evidence type="ECO:0000256" key="1">
    <source>
        <dbReference type="ARBA" id="ARBA00006926"/>
    </source>
</evidence>
<dbReference type="GO" id="GO:0006979">
    <property type="term" value="P:response to oxidative stress"/>
    <property type="evidence" value="ECO:0007669"/>
    <property type="project" value="InterPro"/>
</dbReference>